<dbReference type="Gene3D" id="1.10.287.1260">
    <property type="match status" value="1"/>
</dbReference>
<dbReference type="EMBL" id="LYXE01000172">
    <property type="protein sequence ID" value="PDV96910.1"/>
    <property type="molecule type" value="Genomic_DNA"/>
</dbReference>
<evidence type="ECO:0000313" key="11">
    <source>
        <dbReference type="Proteomes" id="UP000220922"/>
    </source>
</evidence>
<evidence type="ECO:0000259" key="9">
    <source>
        <dbReference type="Pfam" id="PF21088"/>
    </source>
</evidence>
<keyword evidence="3" id="KW-1003">Cell membrane</keyword>
<evidence type="ECO:0000256" key="5">
    <source>
        <dbReference type="ARBA" id="ARBA00022989"/>
    </source>
</evidence>
<dbReference type="OrthoDB" id="9809206at2"/>
<keyword evidence="4 7" id="KW-0812">Transmembrane</keyword>
<dbReference type="SUPFAM" id="SSF82861">
    <property type="entry name" value="Mechanosensitive channel protein MscS (YggB), transmembrane region"/>
    <property type="match status" value="1"/>
</dbReference>
<protein>
    <submittedName>
        <fullName evidence="10">Mechanosensitive ion channel protein MscS</fullName>
    </submittedName>
</protein>
<evidence type="ECO:0000256" key="4">
    <source>
        <dbReference type="ARBA" id="ARBA00022692"/>
    </source>
</evidence>
<dbReference type="InterPro" id="IPR010920">
    <property type="entry name" value="LSM_dom_sf"/>
</dbReference>
<dbReference type="InterPro" id="IPR049142">
    <property type="entry name" value="MS_channel_1st"/>
</dbReference>
<keyword evidence="5 7" id="KW-1133">Transmembrane helix</keyword>
<feature type="transmembrane region" description="Helical" evidence="7">
    <location>
        <begin position="50"/>
        <end position="72"/>
    </location>
</feature>
<organism evidence="10 11">
    <name type="scientific">Candidatus Chloroploca asiatica</name>
    <dbReference type="NCBI Taxonomy" id="1506545"/>
    <lineage>
        <taxon>Bacteria</taxon>
        <taxon>Bacillati</taxon>
        <taxon>Chloroflexota</taxon>
        <taxon>Chloroflexia</taxon>
        <taxon>Chloroflexales</taxon>
        <taxon>Chloroflexineae</taxon>
        <taxon>Oscillochloridaceae</taxon>
        <taxon>Candidatus Chloroploca</taxon>
    </lineage>
</organism>
<evidence type="ECO:0000256" key="3">
    <source>
        <dbReference type="ARBA" id="ARBA00022475"/>
    </source>
</evidence>
<keyword evidence="11" id="KW-1185">Reference proteome</keyword>
<feature type="domain" description="Mechanosensitive ion channel MscS" evidence="8">
    <location>
        <begin position="100"/>
        <end position="166"/>
    </location>
</feature>
<reference evidence="10 11" key="1">
    <citation type="submission" date="2016-05" db="EMBL/GenBank/DDBJ databases">
        <authorList>
            <person name="Lavstsen T."/>
            <person name="Jespersen J.S."/>
        </authorList>
    </citation>
    <scope>NUCLEOTIDE SEQUENCE [LARGE SCALE GENOMIC DNA]</scope>
    <source>
        <strain evidence="10 11">B7-9</strain>
    </source>
</reference>
<comment type="subcellular location">
    <subcellularLocation>
        <location evidence="1">Cell membrane</location>
        <topology evidence="1">Multi-pass membrane protein</topology>
    </subcellularLocation>
</comment>
<dbReference type="InterPro" id="IPR045275">
    <property type="entry name" value="MscS_archaea/bacteria_type"/>
</dbReference>
<dbReference type="GO" id="GO:0005886">
    <property type="term" value="C:plasma membrane"/>
    <property type="evidence" value="ECO:0007669"/>
    <property type="project" value="UniProtKB-SubCell"/>
</dbReference>
<dbReference type="SUPFAM" id="SSF50182">
    <property type="entry name" value="Sm-like ribonucleoproteins"/>
    <property type="match status" value="1"/>
</dbReference>
<dbReference type="InterPro" id="IPR023408">
    <property type="entry name" value="MscS_beta-dom_sf"/>
</dbReference>
<dbReference type="PANTHER" id="PTHR30221:SF1">
    <property type="entry name" value="SMALL-CONDUCTANCE MECHANOSENSITIVE CHANNEL"/>
    <property type="match status" value="1"/>
</dbReference>
<dbReference type="PANTHER" id="PTHR30221">
    <property type="entry name" value="SMALL-CONDUCTANCE MECHANOSENSITIVE CHANNEL"/>
    <property type="match status" value="1"/>
</dbReference>
<gene>
    <name evidence="10" type="ORF">A9Q02_19915</name>
</gene>
<evidence type="ECO:0000256" key="6">
    <source>
        <dbReference type="ARBA" id="ARBA00023136"/>
    </source>
</evidence>
<comment type="caution">
    <text evidence="10">The sequence shown here is derived from an EMBL/GenBank/DDBJ whole genome shotgun (WGS) entry which is preliminary data.</text>
</comment>
<feature type="transmembrane region" description="Helical" evidence="7">
    <location>
        <begin position="12"/>
        <end position="30"/>
    </location>
</feature>
<dbReference type="GO" id="GO:0008381">
    <property type="term" value="F:mechanosensitive monoatomic ion channel activity"/>
    <property type="evidence" value="ECO:0007669"/>
    <property type="project" value="InterPro"/>
</dbReference>
<name>A0A2H3L3V2_9CHLR</name>
<sequence>MNDSSQLFRDLSQINLVQVGLILVGSWLLIATSQRLLQQVASRLTGRYRLFLLASVPVLRLLIIVIAIVLTIPRLINPTFENLVALLGAAGLALGFAFKDYVSSLIAGIVTLFEMPYRPGDWIEVDGTYGEVKTISMRSVKIVTPDDTVVIVPHLKLWDQLIFNANDGGQHLLCVTDFYLHPNHDAARVKHILYDVALTSSFVQLGKPINVIVLDKPWGTHYRLKAYPVDPRQQFHFVTDLTIRGKDALRQIGVEFSALSVMESTQQYSGKP</sequence>
<dbReference type="AlphaFoldDB" id="A0A2H3L3V2"/>
<keyword evidence="6 7" id="KW-0472">Membrane</keyword>
<dbReference type="RefSeq" id="WP_097655002.1">
    <property type="nucleotide sequence ID" value="NZ_LYXE01000172.1"/>
</dbReference>
<evidence type="ECO:0000313" key="10">
    <source>
        <dbReference type="EMBL" id="PDV96910.1"/>
    </source>
</evidence>
<feature type="transmembrane region" description="Helical" evidence="7">
    <location>
        <begin position="84"/>
        <end position="113"/>
    </location>
</feature>
<dbReference type="Proteomes" id="UP000220922">
    <property type="component" value="Unassembled WGS sequence"/>
</dbReference>
<accession>A0A2H3L3V2</accession>
<comment type="similarity">
    <text evidence="2">Belongs to the MscS (TC 1.A.23) family.</text>
</comment>
<evidence type="ECO:0000256" key="1">
    <source>
        <dbReference type="ARBA" id="ARBA00004651"/>
    </source>
</evidence>
<dbReference type="Pfam" id="PF00924">
    <property type="entry name" value="MS_channel_2nd"/>
    <property type="match status" value="1"/>
</dbReference>
<dbReference type="InterPro" id="IPR006685">
    <property type="entry name" value="MscS_channel_2nd"/>
</dbReference>
<evidence type="ECO:0000259" key="8">
    <source>
        <dbReference type="Pfam" id="PF00924"/>
    </source>
</evidence>
<evidence type="ECO:0000256" key="2">
    <source>
        <dbReference type="ARBA" id="ARBA00008017"/>
    </source>
</evidence>
<proteinExistence type="inferred from homology"/>
<evidence type="ECO:0000256" key="7">
    <source>
        <dbReference type="SAM" id="Phobius"/>
    </source>
</evidence>
<feature type="domain" description="Mechanosensitive ion channel transmembrane helices 2/3" evidence="9">
    <location>
        <begin position="58"/>
        <end position="99"/>
    </location>
</feature>
<dbReference type="Pfam" id="PF21088">
    <property type="entry name" value="MS_channel_1st"/>
    <property type="match status" value="1"/>
</dbReference>
<dbReference type="Gene3D" id="2.30.30.60">
    <property type="match status" value="1"/>
</dbReference>
<dbReference type="InterPro" id="IPR011014">
    <property type="entry name" value="MscS_channel_TM-2"/>
</dbReference>